<evidence type="ECO:0000259" key="3">
    <source>
        <dbReference type="Pfam" id="PF01648"/>
    </source>
</evidence>
<evidence type="ECO:0000256" key="2">
    <source>
        <dbReference type="ARBA" id="ARBA00022679"/>
    </source>
</evidence>
<gene>
    <name evidence="4" type="primary">lys5</name>
    <name evidence="4" type="ORF">LPJSA22_01595</name>
</gene>
<dbReference type="InterPro" id="IPR037143">
    <property type="entry name" value="4-PPantetheinyl_Trfase_dom_sf"/>
</dbReference>
<dbReference type="PANTHER" id="PTHR12215">
    <property type="entry name" value="PHOSPHOPANTETHEINE TRANSFERASE"/>
    <property type="match status" value="1"/>
</dbReference>
<dbReference type="PANTHER" id="PTHR12215:SF10">
    <property type="entry name" value="L-AMINOADIPATE-SEMIALDEHYDE DEHYDROGENASE-PHOSPHOPANTETHEINYL TRANSFERASE"/>
    <property type="match status" value="1"/>
</dbReference>
<dbReference type="RefSeq" id="WP_024002809.1">
    <property type="nucleotide sequence ID" value="NZ_AP028145.1"/>
</dbReference>
<protein>
    <submittedName>
        <fullName evidence="4">4'-phosphopantetheinyl transferase psf-1</fullName>
        <ecNumber evidence="4">2.7.8.-</ecNumber>
    </submittedName>
</protein>
<dbReference type="GO" id="GO:0005829">
    <property type="term" value="C:cytosol"/>
    <property type="evidence" value="ECO:0007669"/>
    <property type="project" value="TreeGrafter"/>
</dbReference>
<dbReference type="SUPFAM" id="SSF56214">
    <property type="entry name" value="4'-phosphopantetheinyl transferase"/>
    <property type="match status" value="2"/>
</dbReference>
<dbReference type="GO" id="GO:0000287">
    <property type="term" value="F:magnesium ion binding"/>
    <property type="evidence" value="ECO:0007669"/>
    <property type="project" value="InterPro"/>
</dbReference>
<feature type="domain" description="4'-phosphopantetheinyl transferase" evidence="3">
    <location>
        <begin position="79"/>
        <end position="152"/>
    </location>
</feature>
<evidence type="ECO:0000256" key="1">
    <source>
        <dbReference type="ARBA" id="ARBA00010990"/>
    </source>
</evidence>
<dbReference type="Pfam" id="PF01648">
    <property type="entry name" value="ACPS"/>
    <property type="match status" value="1"/>
</dbReference>
<name>A0A151G7S4_LACPN</name>
<dbReference type="Proteomes" id="UP000094892">
    <property type="component" value="Unassembled WGS sequence"/>
</dbReference>
<dbReference type="KEGG" id="lpb:SH83_06990"/>
<dbReference type="PATRIC" id="fig|1590.144.peg.1446"/>
<organism evidence="4 5">
    <name type="scientific">Lactiplantibacillus plantarum</name>
    <name type="common">Lactobacillus plantarum</name>
    <dbReference type="NCBI Taxonomy" id="1590"/>
    <lineage>
        <taxon>Bacteria</taxon>
        <taxon>Bacillati</taxon>
        <taxon>Bacillota</taxon>
        <taxon>Bacilli</taxon>
        <taxon>Lactobacillales</taxon>
        <taxon>Lactobacillaceae</taxon>
        <taxon>Lactiplantibacillus</taxon>
    </lineage>
</organism>
<evidence type="ECO:0000313" key="5">
    <source>
        <dbReference type="Proteomes" id="UP000094892"/>
    </source>
</evidence>
<proteinExistence type="inferred from homology"/>
<dbReference type="GO" id="GO:0008897">
    <property type="term" value="F:holo-[acyl-carrier-protein] synthase activity"/>
    <property type="evidence" value="ECO:0007669"/>
    <property type="project" value="InterPro"/>
</dbReference>
<dbReference type="AlphaFoldDB" id="A0A151G7S4"/>
<dbReference type="InterPro" id="IPR050559">
    <property type="entry name" value="P-Pant_transferase_sf"/>
</dbReference>
<accession>A0A151G7S4</accession>
<dbReference type="GO" id="GO:0019878">
    <property type="term" value="P:lysine biosynthetic process via aminoadipic acid"/>
    <property type="evidence" value="ECO:0007669"/>
    <property type="project" value="TreeGrafter"/>
</dbReference>
<dbReference type="Gene3D" id="3.90.470.20">
    <property type="entry name" value="4'-phosphopantetheinyl transferase domain"/>
    <property type="match status" value="1"/>
</dbReference>
<dbReference type="EC" id="2.7.8.-" evidence="4"/>
<keyword evidence="2 4" id="KW-0808">Transferase</keyword>
<dbReference type="EMBL" id="MCOL01000001">
    <property type="protein sequence ID" value="ODO61616.1"/>
    <property type="molecule type" value="Genomic_DNA"/>
</dbReference>
<reference evidence="4 5" key="1">
    <citation type="submission" date="2016-08" db="EMBL/GenBank/DDBJ databases">
        <title>Genome sequencing of Lactobacillus plantarum JSA22, isolated from fermented soybean paste.</title>
        <authorList>
            <person name="Choi H.S."/>
        </authorList>
    </citation>
    <scope>NUCLEOTIDE SEQUENCE [LARGE SCALE GENOMIC DNA]</scope>
    <source>
        <strain evidence="4 5">JSA22</strain>
    </source>
</reference>
<dbReference type="InterPro" id="IPR008278">
    <property type="entry name" value="4-PPantetheinyl_Trfase_dom"/>
</dbReference>
<dbReference type="GeneID" id="77218088"/>
<comment type="caution">
    <text evidence="4">The sequence shown here is derived from an EMBL/GenBank/DDBJ whole genome shotgun (WGS) entry which is preliminary data.</text>
</comment>
<comment type="similarity">
    <text evidence="1">Belongs to the P-Pant transferase superfamily. Gsp/Sfp/HetI/AcpT family.</text>
</comment>
<evidence type="ECO:0000313" key="4">
    <source>
        <dbReference type="EMBL" id="ODO61616.1"/>
    </source>
</evidence>
<sequence>MPITQVVFKRQWLQMPVDVSKKMRRVTQRTVSRQLIQQVLSVPLAYHRLGQPYFPSHPRLGVSVSHTHQLVMVAVGPGPLGIDVEQVRPYDVTAIRRAFTSAEWQLLQALSVQDRYRLGWQLWTAKEAVLKLVGCGLTHAPRRVEVLDLERGLACYQTQLYQLTPLELPATHEGFLARPLSVG</sequence>